<feature type="binding site" evidence="2">
    <location>
        <begin position="209"/>
        <end position="211"/>
    </location>
    <ligand>
        <name>dihydroxyacetone phosphate</name>
        <dbReference type="ChEBI" id="CHEBI:57642"/>
    </ligand>
</feature>
<keyword evidence="3" id="KW-0479">Metal-binding</keyword>
<dbReference type="AlphaFoldDB" id="A0A1D3TYC4"/>
<reference evidence="4 5" key="1">
    <citation type="submission" date="2016-09" db="EMBL/GenBank/DDBJ databases">
        <authorList>
            <person name="Capua I."/>
            <person name="De Benedictis P."/>
            <person name="Joannis T."/>
            <person name="Lombin L.H."/>
            <person name="Cattoli G."/>
        </authorList>
    </citation>
    <scope>NUCLEOTIDE SEQUENCE [LARGE SCALE GENOMIC DNA]</scope>
    <source>
        <strain evidence="4 5">GluBS11</strain>
    </source>
</reference>
<feature type="active site" description="Proton donor" evidence="1">
    <location>
        <position position="81"/>
    </location>
</feature>
<dbReference type="PIRSF" id="PIRSF001359">
    <property type="entry name" value="F_bP_aldolase_II"/>
    <property type="match status" value="1"/>
</dbReference>
<dbReference type="GO" id="GO:0005975">
    <property type="term" value="P:carbohydrate metabolic process"/>
    <property type="evidence" value="ECO:0007669"/>
    <property type="project" value="InterPro"/>
</dbReference>
<evidence type="ECO:0000256" key="2">
    <source>
        <dbReference type="PIRSR" id="PIRSR001359-2"/>
    </source>
</evidence>
<evidence type="ECO:0000256" key="3">
    <source>
        <dbReference type="PIRSR" id="PIRSR001359-3"/>
    </source>
</evidence>
<gene>
    <name evidence="4" type="ORF">SAMN05421730_10417</name>
</gene>
<dbReference type="Proteomes" id="UP000199315">
    <property type="component" value="Unassembled WGS sequence"/>
</dbReference>
<dbReference type="PANTHER" id="PTHR30304:SF0">
    <property type="entry name" value="D-TAGATOSE-1,6-BISPHOSPHATE ALDOLASE SUBUNIT GATY-RELATED"/>
    <property type="match status" value="1"/>
</dbReference>
<evidence type="ECO:0000313" key="5">
    <source>
        <dbReference type="Proteomes" id="UP000199315"/>
    </source>
</evidence>
<evidence type="ECO:0000256" key="1">
    <source>
        <dbReference type="PIRSR" id="PIRSR001359-1"/>
    </source>
</evidence>
<dbReference type="InterPro" id="IPR013785">
    <property type="entry name" value="Aldolase_TIM"/>
</dbReference>
<dbReference type="CDD" id="cd00947">
    <property type="entry name" value="TBP_aldolase_IIB"/>
    <property type="match status" value="1"/>
</dbReference>
<dbReference type="PANTHER" id="PTHR30304">
    <property type="entry name" value="D-TAGATOSE-1,6-BISPHOSPHATE ALDOLASE"/>
    <property type="match status" value="1"/>
</dbReference>
<comment type="cofactor">
    <cofactor evidence="3">
        <name>Zn(2+)</name>
        <dbReference type="ChEBI" id="CHEBI:29105"/>
    </cofactor>
    <text evidence="3">Binds 2 Zn(2+) ions per subunit. One is catalytic and the other provides a structural contribution.</text>
</comment>
<feature type="binding site" evidence="2">
    <location>
        <begin position="230"/>
        <end position="233"/>
    </location>
    <ligand>
        <name>dihydroxyacetone phosphate</name>
        <dbReference type="ChEBI" id="CHEBI:57642"/>
    </ligand>
</feature>
<dbReference type="InterPro" id="IPR000771">
    <property type="entry name" value="FBA_II"/>
</dbReference>
<dbReference type="GO" id="GO:0016832">
    <property type="term" value="F:aldehyde-lyase activity"/>
    <property type="evidence" value="ECO:0007669"/>
    <property type="project" value="InterPro"/>
</dbReference>
<feature type="binding site" evidence="3">
    <location>
        <position position="133"/>
    </location>
    <ligand>
        <name>Zn(2+)</name>
        <dbReference type="ChEBI" id="CHEBI:29105"/>
        <label>2</label>
    </ligand>
</feature>
<protein>
    <submittedName>
        <fullName evidence="4">Fructose-bisphosphate aldolase, class II</fullName>
    </submittedName>
</protein>
<keyword evidence="3" id="KW-0862">Zinc</keyword>
<feature type="binding site" evidence="3">
    <location>
        <position position="180"/>
    </location>
    <ligand>
        <name>Zn(2+)</name>
        <dbReference type="ChEBI" id="CHEBI:29105"/>
        <label>1</label>
        <note>catalytic</note>
    </ligand>
</feature>
<dbReference type="InterPro" id="IPR050246">
    <property type="entry name" value="Class_II_FBP_aldolase"/>
</dbReference>
<dbReference type="GO" id="GO:0008270">
    <property type="term" value="F:zinc ion binding"/>
    <property type="evidence" value="ECO:0007669"/>
    <property type="project" value="InterPro"/>
</dbReference>
<feature type="binding site" evidence="3">
    <location>
        <position position="82"/>
    </location>
    <ligand>
        <name>Zn(2+)</name>
        <dbReference type="ChEBI" id="CHEBI:29105"/>
        <label>1</label>
        <note>catalytic</note>
    </ligand>
</feature>
<feature type="binding site" evidence="3">
    <location>
        <position position="103"/>
    </location>
    <ligand>
        <name>Zn(2+)</name>
        <dbReference type="ChEBI" id="CHEBI:29105"/>
        <label>2</label>
    </ligand>
</feature>
<accession>A0A1D3TYC4</accession>
<dbReference type="Gene3D" id="3.20.20.70">
    <property type="entry name" value="Aldolase class I"/>
    <property type="match status" value="1"/>
</dbReference>
<dbReference type="NCBIfam" id="TIGR00167">
    <property type="entry name" value="cbbA"/>
    <property type="match status" value="1"/>
</dbReference>
<name>A0A1D3TYC4_9FIRM</name>
<keyword evidence="5" id="KW-1185">Reference proteome</keyword>
<sequence>MLVNMKDVLEIADERNIAIGSFNVYSYETIKGVLECAQSRQMPAILAFGERYLENMDLDTVVAIVKSASKEIDVPFALHLDHCNSLDNIYRAIKAGFTSVMYDGSALSYEENVANTAKVVEVAHANQVSVEAELGSLASGDHSHEGTAADEEVYTNPDQANDFVLKTGVDALAVSIGTVHGIYKGEPNIRVDILKKIREKVAVPLVLHGGSGTPEDVVRECIQNGIRKINVNTEISVYTVEKLKELQKGEKSYHLSVLSLKQIDYIKEVVAKYMLIFS</sequence>
<dbReference type="STRING" id="1619234.SAMN05421730_10417"/>
<feature type="binding site" evidence="2">
    <location>
        <position position="181"/>
    </location>
    <ligand>
        <name>dihydroxyacetone phosphate</name>
        <dbReference type="ChEBI" id="CHEBI:57642"/>
    </ligand>
</feature>
<dbReference type="OrthoDB" id="9803995at2"/>
<dbReference type="EMBL" id="FMKA01000041">
    <property type="protein sequence ID" value="SCP99429.1"/>
    <property type="molecule type" value="Genomic_DNA"/>
</dbReference>
<dbReference type="SUPFAM" id="SSF51569">
    <property type="entry name" value="Aldolase"/>
    <property type="match status" value="1"/>
</dbReference>
<feature type="binding site" evidence="3">
    <location>
        <position position="208"/>
    </location>
    <ligand>
        <name>Zn(2+)</name>
        <dbReference type="ChEBI" id="CHEBI:29105"/>
        <label>1</label>
        <note>catalytic</note>
    </ligand>
</feature>
<dbReference type="Pfam" id="PF01116">
    <property type="entry name" value="F_bP_aldolase"/>
    <property type="match status" value="1"/>
</dbReference>
<organism evidence="4 5">
    <name type="scientific">Anaerobium acetethylicum</name>
    <dbReference type="NCBI Taxonomy" id="1619234"/>
    <lineage>
        <taxon>Bacteria</taxon>
        <taxon>Bacillati</taxon>
        <taxon>Bacillota</taxon>
        <taxon>Clostridia</taxon>
        <taxon>Lachnospirales</taxon>
        <taxon>Lachnospiraceae</taxon>
        <taxon>Anaerobium</taxon>
    </lineage>
</organism>
<dbReference type="RefSeq" id="WP_091236786.1">
    <property type="nucleotide sequence ID" value="NZ_FMKA01000041.1"/>
</dbReference>
<evidence type="ECO:0000313" key="4">
    <source>
        <dbReference type="EMBL" id="SCP99429.1"/>
    </source>
</evidence>
<proteinExistence type="predicted"/>